<dbReference type="EMBL" id="MCAQ01000014">
    <property type="protein sequence ID" value="RKF36297.1"/>
    <property type="molecule type" value="Genomic_DNA"/>
</dbReference>
<evidence type="ECO:0008006" key="4">
    <source>
        <dbReference type="Google" id="ProtNLM"/>
    </source>
</evidence>
<evidence type="ECO:0000313" key="2">
    <source>
        <dbReference type="EMBL" id="RKF36297.1"/>
    </source>
</evidence>
<protein>
    <recommendedName>
        <fullName evidence="4">Fibronectin type-III domain-containing protein</fullName>
    </recommendedName>
</protein>
<feature type="chain" id="PRO_5019215138" description="Fibronectin type-III domain-containing protein" evidence="1">
    <location>
        <begin position="26"/>
        <end position="491"/>
    </location>
</feature>
<accession>A0A420FTJ4</accession>
<organism evidence="2 3">
    <name type="scientific">Sphingobacterium siyangense</name>
    <dbReference type="NCBI Taxonomy" id="459529"/>
    <lineage>
        <taxon>Bacteria</taxon>
        <taxon>Pseudomonadati</taxon>
        <taxon>Bacteroidota</taxon>
        <taxon>Sphingobacteriia</taxon>
        <taxon>Sphingobacteriales</taxon>
        <taxon>Sphingobacteriaceae</taxon>
        <taxon>Sphingobacterium</taxon>
    </lineage>
</organism>
<proteinExistence type="predicted"/>
<sequence>MKNPILHALRCGALFSFLFSFTTYAQNNKTTSQQKESADNQTDVYIAGSWYDKNTGQILAAYFKNGEPVVLKEGQDPGIFAVRSLAKSIFVEGNNIHVVGNTLNASNKEIAAYWKNQKFQPLSIKKDKYGNIENSSATGIEVSNGNVFIFPYQPATVKDYYYLKNGQEMNLPNQVQSGVINDRVHFVSGNDIYLAHATDEAAYWKNGVKVSLDNTMRYPNKVQVSSIFVSGSDVYVSGYKSYASKGADNTNRQMALYWKNGQEVILSTGSGRFGTRSTSSIFVSGNDVYVSGMSQDPGTGESIAIYWKNGQEVVLAKGPTFTQTFAIAVAGNDVYVAGENANRKVYWKNGQEINLPNCSDLRSMMLAKGDGNGNKVISSNVDNNNPNVPQIIEPKNYTVMDQFPRTTKIAWTAVANATEYEVIVEYAAMSTNGDRSFKDAVKFYPYLSGKTKAKAVTFDGVGAQVHRYKVQALNKDKIISTTDWFFINYLH</sequence>
<evidence type="ECO:0000313" key="3">
    <source>
        <dbReference type="Proteomes" id="UP000286402"/>
    </source>
</evidence>
<evidence type="ECO:0000256" key="1">
    <source>
        <dbReference type="SAM" id="SignalP"/>
    </source>
</evidence>
<keyword evidence="3" id="KW-1185">Reference proteome</keyword>
<comment type="caution">
    <text evidence="2">The sequence shown here is derived from an EMBL/GenBank/DDBJ whole genome shotgun (WGS) entry which is preliminary data.</text>
</comment>
<dbReference type="AlphaFoldDB" id="A0A420FTJ4"/>
<keyword evidence="1" id="KW-0732">Signal</keyword>
<gene>
    <name evidence="2" type="ORF">BCY89_27875</name>
</gene>
<feature type="signal peptide" evidence="1">
    <location>
        <begin position="1"/>
        <end position="25"/>
    </location>
</feature>
<name>A0A420FTJ4_9SPHI</name>
<dbReference type="RefSeq" id="WP_120334475.1">
    <property type="nucleotide sequence ID" value="NZ_MCAQ01000014.1"/>
</dbReference>
<dbReference type="Proteomes" id="UP000286402">
    <property type="component" value="Unassembled WGS sequence"/>
</dbReference>
<reference evidence="2 3" key="1">
    <citation type="submission" date="2016-07" db="EMBL/GenBank/DDBJ databases">
        <title>Genome analysis of Sphingobacterium siyangense T12B17.</title>
        <authorList>
            <person name="Xu D."/>
            <person name="Su Y."/>
            <person name="Zheng S."/>
        </authorList>
    </citation>
    <scope>NUCLEOTIDE SEQUENCE [LARGE SCALE GENOMIC DNA]</scope>
    <source>
        <strain evidence="2 3">T12B17</strain>
    </source>
</reference>